<dbReference type="PROSITE" id="PS50162">
    <property type="entry name" value="RECA_2"/>
    <property type="match status" value="1"/>
</dbReference>
<dbReference type="GO" id="GO:0005657">
    <property type="term" value="C:replication fork"/>
    <property type="evidence" value="ECO:0007669"/>
    <property type="project" value="TreeGrafter"/>
</dbReference>
<dbReference type="AlphaFoldDB" id="A0AAJ0B5P3"/>
<keyword evidence="9" id="KW-0378">Hydrolase</keyword>
<dbReference type="GO" id="GO:0007131">
    <property type="term" value="P:reciprocal meiotic recombination"/>
    <property type="evidence" value="ECO:0007669"/>
    <property type="project" value="TreeGrafter"/>
</dbReference>
<evidence type="ECO:0000313" key="9">
    <source>
        <dbReference type="EMBL" id="KAK1752131.1"/>
    </source>
</evidence>
<evidence type="ECO:0000256" key="4">
    <source>
        <dbReference type="ARBA" id="ARBA00022840"/>
    </source>
</evidence>
<evidence type="ECO:0000256" key="7">
    <source>
        <dbReference type="SAM" id="MobiDB-lite"/>
    </source>
</evidence>
<name>A0AAJ0B5P3_9PEZI</name>
<dbReference type="Proteomes" id="UP001239445">
    <property type="component" value="Unassembled WGS sequence"/>
</dbReference>
<keyword evidence="6" id="KW-0539">Nucleus</keyword>
<keyword evidence="10" id="KW-1185">Reference proteome</keyword>
<reference evidence="9" key="1">
    <citation type="submission" date="2023-06" db="EMBL/GenBank/DDBJ databases">
        <title>Genome-scale phylogeny and comparative genomics of the fungal order Sordariales.</title>
        <authorList>
            <consortium name="Lawrence Berkeley National Laboratory"/>
            <person name="Hensen N."/>
            <person name="Bonometti L."/>
            <person name="Westerberg I."/>
            <person name="Brannstrom I.O."/>
            <person name="Guillou S."/>
            <person name="Cros-Aarteil S."/>
            <person name="Calhoun S."/>
            <person name="Haridas S."/>
            <person name="Kuo A."/>
            <person name="Mondo S."/>
            <person name="Pangilinan J."/>
            <person name="Riley R."/>
            <person name="Labutti K."/>
            <person name="Andreopoulos B."/>
            <person name="Lipzen A."/>
            <person name="Chen C."/>
            <person name="Yanf M."/>
            <person name="Daum C."/>
            <person name="Ng V."/>
            <person name="Clum A."/>
            <person name="Steindorff A."/>
            <person name="Ohm R."/>
            <person name="Martin F."/>
            <person name="Silar P."/>
            <person name="Natvig D."/>
            <person name="Lalanne C."/>
            <person name="Gautier V."/>
            <person name="Ament-Velasquez S.L."/>
            <person name="Kruys A."/>
            <person name="Hutchinson M.I."/>
            <person name="Powell A.J."/>
            <person name="Barry K."/>
            <person name="Miller A.N."/>
            <person name="Grigoriev I.V."/>
            <person name="Debuchy R."/>
            <person name="Gladieux P."/>
            <person name="Thoren M.H."/>
            <person name="Johannesson H."/>
        </authorList>
    </citation>
    <scope>NUCLEOTIDE SEQUENCE</scope>
    <source>
        <strain evidence="9">PSN4</strain>
    </source>
</reference>
<keyword evidence="4" id="KW-0067">ATP-binding</keyword>
<dbReference type="GO" id="GO:0033063">
    <property type="term" value="C:Rad51B-Rad51C-Rad51D-XRCC2 complex"/>
    <property type="evidence" value="ECO:0007669"/>
    <property type="project" value="TreeGrafter"/>
</dbReference>
<feature type="compositionally biased region" description="Acidic residues" evidence="7">
    <location>
        <begin position="337"/>
        <end position="351"/>
    </location>
</feature>
<feature type="compositionally biased region" description="Acidic residues" evidence="7">
    <location>
        <begin position="372"/>
        <end position="389"/>
    </location>
</feature>
<dbReference type="PANTHER" id="PTHR46239:SF1">
    <property type="entry name" value="DNA REPAIR PROTEIN RAD51 HOMOLOG 3"/>
    <property type="match status" value="1"/>
</dbReference>
<feature type="region of interest" description="Disordered" evidence="7">
    <location>
        <begin position="177"/>
        <end position="199"/>
    </location>
</feature>
<dbReference type="InterPro" id="IPR020588">
    <property type="entry name" value="RecA_ATP-bd"/>
</dbReference>
<comment type="subcellular location">
    <subcellularLocation>
        <location evidence="1">Nucleus</location>
    </subcellularLocation>
</comment>
<feature type="domain" description="RecA family profile 1" evidence="8">
    <location>
        <begin position="39"/>
        <end position="229"/>
    </location>
</feature>
<dbReference type="Pfam" id="PF06745">
    <property type="entry name" value="ATPase"/>
    <property type="match status" value="1"/>
</dbReference>
<dbReference type="InterPro" id="IPR052093">
    <property type="entry name" value="HR_Repair_Mediator"/>
</dbReference>
<feature type="region of interest" description="Disordered" evidence="7">
    <location>
        <begin position="337"/>
        <end position="399"/>
    </location>
</feature>
<dbReference type="GO" id="GO:0008821">
    <property type="term" value="F:crossover junction DNA endonuclease activity"/>
    <property type="evidence" value="ECO:0007669"/>
    <property type="project" value="TreeGrafter"/>
</dbReference>
<dbReference type="CDD" id="cd01393">
    <property type="entry name" value="RecA-like"/>
    <property type="match status" value="1"/>
</dbReference>
<keyword evidence="5" id="KW-0234">DNA repair</keyword>
<dbReference type="EMBL" id="MU839840">
    <property type="protein sequence ID" value="KAK1752131.1"/>
    <property type="molecule type" value="Genomic_DNA"/>
</dbReference>
<accession>A0AAJ0B5P3</accession>
<dbReference type="GO" id="GO:0000400">
    <property type="term" value="F:four-way junction DNA binding"/>
    <property type="evidence" value="ECO:0007669"/>
    <property type="project" value="TreeGrafter"/>
</dbReference>
<dbReference type="GO" id="GO:0140664">
    <property type="term" value="F:ATP-dependent DNA damage sensor activity"/>
    <property type="evidence" value="ECO:0007669"/>
    <property type="project" value="InterPro"/>
</dbReference>
<evidence type="ECO:0000313" key="10">
    <source>
        <dbReference type="Proteomes" id="UP001239445"/>
    </source>
</evidence>
<dbReference type="GO" id="GO:0005524">
    <property type="term" value="F:ATP binding"/>
    <property type="evidence" value="ECO:0007669"/>
    <property type="project" value="UniProtKB-KW"/>
</dbReference>
<sequence length="399" mass="42866">MMDYHAIHGHDVSSFDLPSTHRLPTVSAAQALQDLEAGRSTSVPTGLEALDCALRSGLDDTASGGGIQKGHVTEIWGPPGVGKSTFGMQIAARCLNQGEGVVWVDNFHPVSIPRLRAIVGSATSTASLDQVEGFVHYTCPNLPHFIALLCRPTTACIPQGTSLVVIDSLSALVNYTFPKPPDGRGNNNTKGGKDTALPPRRPQVLQHIIGALQKLAATRDIAVVLLTQSGTKVQIDHGATLVPSVNATVWDQGISTRLVLFRDWPSEGESRGLHLVGVQKKNGTPTAWPTDNLSAYRIDARGLVSVDYDDTTQNSRVLSTPALKRKLGETDFEIADSEDEDYGWQDGDEDTLPPMPSQWQGSEDILLRPELGSDEAAEDDDQDASEQDQGEQFQDADSG</sequence>
<evidence type="ECO:0000256" key="1">
    <source>
        <dbReference type="ARBA" id="ARBA00004123"/>
    </source>
</evidence>
<organism evidence="9 10">
    <name type="scientific">Echria macrotheca</name>
    <dbReference type="NCBI Taxonomy" id="438768"/>
    <lineage>
        <taxon>Eukaryota</taxon>
        <taxon>Fungi</taxon>
        <taxon>Dikarya</taxon>
        <taxon>Ascomycota</taxon>
        <taxon>Pezizomycotina</taxon>
        <taxon>Sordariomycetes</taxon>
        <taxon>Sordariomycetidae</taxon>
        <taxon>Sordariales</taxon>
        <taxon>Schizotheciaceae</taxon>
        <taxon>Echria</taxon>
    </lineage>
</organism>
<dbReference type="SUPFAM" id="SSF52540">
    <property type="entry name" value="P-loop containing nucleoside triphosphate hydrolases"/>
    <property type="match status" value="1"/>
</dbReference>
<dbReference type="Gene3D" id="3.40.50.300">
    <property type="entry name" value="P-loop containing nucleotide triphosphate hydrolases"/>
    <property type="match status" value="1"/>
</dbReference>
<evidence type="ECO:0000256" key="6">
    <source>
        <dbReference type="ARBA" id="ARBA00023242"/>
    </source>
</evidence>
<dbReference type="InterPro" id="IPR014774">
    <property type="entry name" value="KaiC-like_dom"/>
</dbReference>
<dbReference type="InterPro" id="IPR027417">
    <property type="entry name" value="P-loop_NTPase"/>
</dbReference>
<dbReference type="GO" id="GO:0000707">
    <property type="term" value="P:meiotic DNA recombinase assembly"/>
    <property type="evidence" value="ECO:0007669"/>
    <property type="project" value="TreeGrafter"/>
</dbReference>
<evidence type="ECO:0000256" key="2">
    <source>
        <dbReference type="ARBA" id="ARBA00022741"/>
    </source>
</evidence>
<evidence type="ECO:0000256" key="3">
    <source>
        <dbReference type="ARBA" id="ARBA00022763"/>
    </source>
</evidence>
<keyword evidence="2" id="KW-0547">Nucleotide-binding</keyword>
<comment type="caution">
    <text evidence="9">The sequence shown here is derived from an EMBL/GenBank/DDBJ whole genome shotgun (WGS) entry which is preliminary data.</text>
</comment>
<gene>
    <name evidence="9" type="ORF">QBC47DRAFT_425033</name>
</gene>
<keyword evidence="3" id="KW-0227">DNA damage</keyword>
<evidence type="ECO:0000259" key="8">
    <source>
        <dbReference type="PROSITE" id="PS50162"/>
    </source>
</evidence>
<dbReference type="PANTHER" id="PTHR46239">
    <property type="entry name" value="DNA REPAIR PROTEIN RAD51 HOMOLOG 3 RAD51C"/>
    <property type="match status" value="1"/>
</dbReference>
<protein>
    <submittedName>
        <fullName evidence="9">P-loop containing nucleoside triphosphate hydrolase protein</fullName>
    </submittedName>
</protein>
<proteinExistence type="predicted"/>
<dbReference type="GO" id="GO:0033065">
    <property type="term" value="C:Rad51C-XRCC3 complex"/>
    <property type="evidence" value="ECO:0007669"/>
    <property type="project" value="TreeGrafter"/>
</dbReference>
<evidence type="ECO:0000256" key="5">
    <source>
        <dbReference type="ARBA" id="ARBA00023204"/>
    </source>
</evidence>